<name>A0A1I6RXX3_9EURY</name>
<dbReference type="Proteomes" id="UP000199199">
    <property type="component" value="Unassembled WGS sequence"/>
</dbReference>
<keyword evidence="3" id="KW-1185">Reference proteome</keyword>
<evidence type="ECO:0000313" key="3">
    <source>
        <dbReference type="Proteomes" id="UP000199199"/>
    </source>
</evidence>
<evidence type="ECO:0000256" key="1">
    <source>
        <dbReference type="SAM" id="Phobius"/>
    </source>
</evidence>
<feature type="transmembrane region" description="Helical" evidence="1">
    <location>
        <begin position="78"/>
        <end position="100"/>
    </location>
</feature>
<reference evidence="3" key="1">
    <citation type="submission" date="2016-10" db="EMBL/GenBank/DDBJ databases">
        <authorList>
            <person name="Varghese N."/>
            <person name="Submissions S."/>
        </authorList>
    </citation>
    <scope>NUCLEOTIDE SEQUENCE [LARGE SCALE GENOMIC DNA]</scope>
    <source>
        <strain evidence="3">DSM 22427</strain>
    </source>
</reference>
<dbReference type="AlphaFoldDB" id="A0A1I6RXX3"/>
<dbReference type="EMBL" id="FOZS01000002">
    <property type="protein sequence ID" value="SFS69571.1"/>
    <property type="molecule type" value="Genomic_DNA"/>
</dbReference>
<keyword evidence="1" id="KW-0812">Transmembrane</keyword>
<evidence type="ECO:0000313" key="2">
    <source>
        <dbReference type="EMBL" id="SFS69571.1"/>
    </source>
</evidence>
<feature type="transmembrane region" description="Helical" evidence="1">
    <location>
        <begin position="137"/>
        <end position="158"/>
    </location>
</feature>
<dbReference type="RefSeq" id="WP_092904701.1">
    <property type="nucleotide sequence ID" value="NZ_FOZS01000002.1"/>
</dbReference>
<keyword evidence="1" id="KW-0472">Membrane</keyword>
<protein>
    <submittedName>
        <fullName evidence="2">Uncharacterized protein</fullName>
    </submittedName>
</protein>
<dbReference type="OrthoDB" id="175238at2157"/>
<feature type="transmembrane region" description="Helical" evidence="1">
    <location>
        <begin position="45"/>
        <end position="66"/>
    </location>
</feature>
<organism evidence="2 3">
    <name type="scientific">Halostagnicola kamekurae</name>
    <dbReference type="NCBI Taxonomy" id="619731"/>
    <lineage>
        <taxon>Archaea</taxon>
        <taxon>Methanobacteriati</taxon>
        <taxon>Methanobacteriota</taxon>
        <taxon>Stenosarchaea group</taxon>
        <taxon>Halobacteria</taxon>
        <taxon>Halobacteriales</taxon>
        <taxon>Natrialbaceae</taxon>
        <taxon>Halostagnicola</taxon>
    </lineage>
</organism>
<feature type="transmembrane region" description="Helical" evidence="1">
    <location>
        <begin position="107"/>
        <end position="125"/>
    </location>
</feature>
<feature type="transmembrane region" description="Helical" evidence="1">
    <location>
        <begin position="14"/>
        <end position="33"/>
    </location>
</feature>
<keyword evidence="1" id="KW-1133">Transmembrane helix</keyword>
<accession>A0A1I6RXX3</accession>
<proteinExistence type="predicted"/>
<gene>
    <name evidence="2" type="ORF">SAMN04488556_2305</name>
</gene>
<sequence>MQGSIDPVFGSRPVNAAVSIVLASVALLGLYFLQKRADTPEGGAAAGSVWYVVICSVVYLSPRYVHDTFASGVFGFQYLLWVFVIVVPLVALQAGVPVYIFATRGNVGALVGLFAVTALTFWGLLGTGGESDILVGYPYVMFPAAVLIVSFTTGVDVATRKVSNRVGT</sequence>